<feature type="compositionally biased region" description="Low complexity" evidence="1">
    <location>
        <begin position="1"/>
        <end position="18"/>
    </location>
</feature>
<feature type="non-terminal residue" evidence="2">
    <location>
        <position position="1"/>
    </location>
</feature>
<dbReference type="EMBL" id="JAAGLI010000125">
    <property type="protein sequence ID" value="NEA21883.1"/>
    <property type="molecule type" value="Genomic_DNA"/>
</dbReference>
<sequence length="62" mass="6279">VPVPAMAVAGPPMHYGPVRPGPPAPPPFSAPAPGQPQFLPPQNYGAGPYQNVLGLPRTPDGS</sequence>
<organism evidence="2 3">
    <name type="scientific">Actinomadura bangladeshensis</name>
    <dbReference type="NCBI Taxonomy" id="453573"/>
    <lineage>
        <taxon>Bacteria</taxon>
        <taxon>Bacillati</taxon>
        <taxon>Actinomycetota</taxon>
        <taxon>Actinomycetes</taxon>
        <taxon>Streptosporangiales</taxon>
        <taxon>Thermomonosporaceae</taxon>
        <taxon>Actinomadura</taxon>
    </lineage>
</organism>
<feature type="region of interest" description="Disordered" evidence="1">
    <location>
        <begin position="1"/>
        <end position="62"/>
    </location>
</feature>
<protein>
    <submittedName>
        <fullName evidence="2">RDD family protein</fullName>
    </submittedName>
</protein>
<comment type="caution">
    <text evidence="2">The sequence shown here is derived from an EMBL/GenBank/DDBJ whole genome shotgun (WGS) entry which is preliminary data.</text>
</comment>
<evidence type="ECO:0000256" key="1">
    <source>
        <dbReference type="SAM" id="MobiDB-lite"/>
    </source>
</evidence>
<proteinExistence type="predicted"/>
<accession>A0A6L9QB55</accession>
<evidence type="ECO:0000313" key="2">
    <source>
        <dbReference type="EMBL" id="NEA21883.1"/>
    </source>
</evidence>
<evidence type="ECO:0000313" key="3">
    <source>
        <dbReference type="Proteomes" id="UP000475532"/>
    </source>
</evidence>
<dbReference type="Proteomes" id="UP000475532">
    <property type="component" value="Unassembled WGS sequence"/>
</dbReference>
<name>A0A6L9QB55_9ACTN</name>
<gene>
    <name evidence="2" type="ORF">G3I70_05125</name>
</gene>
<reference evidence="2 3" key="1">
    <citation type="submission" date="2020-01" db="EMBL/GenBank/DDBJ databases">
        <title>Insect and environment-associated Actinomycetes.</title>
        <authorList>
            <person name="Currrie C."/>
            <person name="Chevrette M."/>
            <person name="Carlson C."/>
            <person name="Stubbendieck R."/>
            <person name="Wendt-Pienkowski E."/>
        </authorList>
    </citation>
    <scope>NUCLEOTIDE SEQUENCE [LARGE SCALE GENOMIC DNA]</scope>
    <source>
        <strain evidence="2 3">SID10258</strain>
    </source>
</reference>
<feature type="compositionally biased region" description="Pro residues" evidence="1">
    <location>
        <begin position="19"/>
        <end position="34"/>
    </location>
</feature>
<dbReference type="AlphaFoldDB" id="A0A6L9QB55"/>